<proteinExistence type="predicted"/>
<dbReference type="AlphaFoldDB" id="A0A4Y2I002"/>
<keyword evidence="2" id="KW-1185">Reference proteome</keyword>
<dbReference type="Proteomes" id="UP000499080">
    <property type="component" value="Unassembled WGS sequence"/>
</dbReference>
<organism evidence="1 2">
    <name type="scientific">Araneus ventricosus</name>
    <name type="common">Orbweaver spider</name>
    <name type="synonym">Epeira ventricosa</name>
    <dbReference type="NCBI Taxonomy" id="182803"/>
    <lineage>
        <taxon>Eukaryota</taxon>
        <taxon>Metazoa</taxon>
        <taxon>Ecdysozoa</taxon>
        <taxon>Arthropoda</taxon>
        <taxon>Chelicerata</taxon>
        <taxon>Arachnida</taxon>
        <taxon>Araneae</taxon>
        <taxon>Araneomorphae</taxon>
        <taxon>Entelegynae</taxon>
        <taxon>Araneoidea</taxon>
        <taxon>Araneidae</taxon>
        <taxon>Araneus</taxon>
    </lineage>
</organism>
<dbReference type="EMBL" id="BGPR01002283">
    <property type="protein sequence ID" value="GBM70923.1"/>
    <property type="molecule type" value="Genomic_DNA"/>
</dbReference>
<dbReference type="PROSITE" id="PS51257">
    <property type="entry name" value="PROKAR_LIPOPROTEIN"/>
    <property type="match status" value="1"/>
</dbReference>
<protein>
    <submittedName>
        <fullName evidence="1">Uncharacterized protein</fullName>
    </submittedName>
</protein>
<evidence type="ECO:0000313" key="1">
    <source>
        <dbReference type="EMBL" id="GBM70923.1"/>
    </source>
</evidence>
<name>A0A4Y2I002_ARAVE</name>
<comment type="caution">
    <text evidence="1">The sequence shown here is derived from an EMBL/GenBank/DDBJ whole genome shotgun (WGS) entry which is preliminary data.</text>
</comment>
<reference evidence="1 2" key="1">
    <citation type="journal article" date="2019" name="Sci. Rep.">
        <title>Orb-weaving spider Araneus ventricosus genome elucidates the spidroin gene catalogue.</title>
        <authorList>
            <person name="Kono N."/>
            <person name="Nakamura H."/>
            <person name="Ohtoshi R."/>
            <person name="Moran D.A.P."/>
            <person name="Shinohara A."/>
            <person name="Yoshida Y."/>
            <person name="Fujiwara M."/>
            <person name="Mori M."/>
            <person name="Tomita M."/>
            <person name="Arakawa K."/>
        </authorList>
    </citation>
    <scope>NUCLEOTIDE SEQUENCE [LARGE SCALE GENOMIC DNA]</scope>
</reference>
<gene>
    <name evidence="1" type="ORF">AVEN_263595_1</name>
</gene>
<sequence length="87" mass="9735">MSRTTHAGTYLTAVAGGSCAIKHDCCVIYRGSLEESGFQTEDSMNILTSVMKMGTSMGPDRVHKKYRHDWQNCQELQYWSKVSGVDL</sequence>
<accession>A0A4Y2I002</accession>
<evidence type="ECO:0000313" key="2">
    <source>
        <dbReference type="Proteomes" id="UP000499080"/>
    </source>
</evidence>